<sequence>MESSTVVVYLSLVYCFYIKFCNCQFSSDGHCFRNKSTQSNGKIVVVIEPFCCRNFESVHVAGTKKTCKKCEYGFTSNDSKCKPCSEGKYGGKCGNTCNCHISERCDHKKGCVPAKNGNQEYGSTTTINNLVKEGTESNSVIIFMISIAVIGIIVIIIWTVWRCRFKLLYFKKIQRRRKLTEGRNNVSNGLQTEAEVKMEETDRHTTYAV</sequence>
<keyword evidence="4" id="KW-1185">Reference proteome</keyword>
<feature type="transmembrane region" description="Helical" evidence="2">
    <location>
        <begin position="140"/>
        <end position="161"/>
    </location>
</feature>
<dbReference type="Proteomes" id="UP000683360">
    <property type="component" value="Unassembled WGS sequence"/>
</dbReference>
<protein>
    <submittedName>
        <fullName evidence="3">Uncharacterized protein</fullName>
    </submittedName>
</protein>
<evidence type="ECO:0000313" key="3">
    <source>
        <dbReference type="EMBL" id="CAG2243984.1"/>
    </source>
</evidence>
<feature type="region of interest" description="Disordered" evidence="1">
    <location>
        <begin position="190"/>
        <end position="209"/>
    </location>
</feature>
<dbReference type="OrthoDB" id="10504868at2759"/>
<accession>A0A8S3URV8</accession>
<evidence type="ECO:0000256" key="2">
    <source>
        <dbReference type="SAM" id="Phobius"/>
    </source>
</evidence>
<keyword evidence="2" id="KW-0472">Membrane</keyword>
<comment type="caution">
    <text evidence="3">The sequence shown here is derived from an EMBL/GenBank/DDBJ whole genome shotgun (WGS) entry which is preliminary data.</text>
</comment>
<evidence type="ECO:0000256" key="1">
    <source>
        <dbReference type="SAM" id="MobiDB-lite"/>
    </source>
</evidence>
<keyword evidence="2" id="KW-0812">Transmembrane</keyword>
<evidence type="ECO:0000313" key="4">
    <source>
        <dbReference type="Proteomes" id="UP000683360"/>
    </source>
</evidence>
<reference evidence="3" key="1">
    <citation type="submission" date="2021-03" db="EMBL/GenBank/DDBJ databases">
        <authorList>
            <person name="Bekaert M."/>
        </authorList>
    </citation>
    <scope>NUCLEOTIDE SEQUENCE</scope>
</reference>
<dbReference type="AlphaFoldDB" id="A0A8S3URV8"/>
<dbReference type="EMBL" id="CAJPWZ010002721">
    <property type="protein sequence ID" value="CAG2243984.1"/>
    <property type="molecule type" value="Genomic_DNA"/>
</dbReference>
<keyword evidence="2" id="KW-1133">Transmembrane helix</keyword>
<gene>
    <name evidence="3" type="ORF">MEDL_56046</name>
</gene>
<proteinExistence type="predicted"/>
<name>A0A8S3URV8_MYTED</name>
<organism evidence="3 4">
    <name type="scientific">Mytilus edulis</name>
    <name type="common">Blue mussel</name>
    <dbReference type="NCBI Taxonomy" id="6550"/>
    <lineage>
        <taxon>Eukaryota</taxon>
        <taxon>Metazoa</taxon>
        <taxon>Spiralia</taxon>
        <taxon>Lophotrochozoa</taxon>
        <taxon>Mollusca</taxon>
        <taxon>Bivalvia</taxon>
        <taxon>Autobranchia</taxon>
        <taxon>Pteriomorphia</taxon>
        <taxon>Mytilida</taxon>
        <taxon>Mytiloidea</taxon>
        <taxon>Mytilidae</taxon>
        <taxon>Mytilinae</taxon>
        <taxon>Mytilus</taxon>
    </lineage>
</organism>
<feature type="compositionally biased region" description="Basic and acidic residues" evidence="1">
    <location>
        <begin position="194"/>
        <end position="209"/>
    </location>
</feature>